<gene>
    <name evidence="1" type="ORF">L1987_64646</name>
</gene>
<accession>A0ACB9BS60</accession>
<dbReference type="Proteomes" id="UP001056120">
    <property type="component" value="Linkage Group LG22"/>
</dbReference>
<evidence type="ECO:0000313" key="1">
    <source>
        <dbReference type="EMBL" id="KAI3724879.1"/>
    </source>
</evidence>
<sequence length="88" mass="10094">MHDCHLPHVQLSNKDRQKFRLSCSLTPLYPLYLPASYLFFSLAVDTKFLLSLPVQLKSLPKSLSLSFNVTRLLNLVDVLAIDEFVFLL</sequence>
<protein>
    <submittedName>
        <fullName evidence="1">Uncharacterized protein</fullName>
    </submittedName>
</protein>
<dbReference type="EMBL" id="CM042039">
    <property type="protein sequence ID" value="KAI3724879.1"/>
    <property type="molecule type" value="Genomic_DNA"/>
</dbReference>
<keyword evidence="2" id="KW-1185">Reference proteome</keyword>
<name>A0ACB9BS60_9ASTR</name>
<proteinExistence type="predicted"/>
<evidence type="ECO:0000313" key="2">
    <source>
        <dbReference type="Proteomes" id="UP001056120"/>
    </source>
</evidence>
<reference evidence="2" key="1">
    <citation type="journal article" date="2022" name="Mol. Ecol. Resour.">
        <title>The genomes of chicory, endive, great burdock and yacon provide insights into Asteraceae palaeo-polyploidization history and plant inulin production.</title>
        <authorList>
            <person name="Fan W."/>
            <person name="Wang S."/>
            <person name="Wang H."/>
            <person name="Wang A."/>
            <person name="Jiang F."/>
            <person name="Liu H."/>
            <person name="Zhao H."/>
            <person name="Xu D."/>
            <person name="Zhang Y."/>
        </authorList>
    </citation>
    <scope>NUCLEOTIDE SEQUENCE [LARGE SCALE GENOMIC DNA]</scope>
    <source>
        <strain evidence="2">cv. Yunnan</strain>
    </source>
</reference>
<comment type="caution">
    <text evidence="1">The sequence shown here is derived from an EMBL/GenBank/DDBJ whole genome shotgun (WGS) entry which is preliminary data.</text>
</comment>
<organism evidence="1 2">
    <name type="scientific">Smallanthus sonchifolius</name>
    <dbReference type="NCBI Taxonomy" id="185202"/>
    <lineage>
        <taxon>Eukaryota</taxon>
        <taxon>Viridiplantae</taxon>
        <taxon>Streptophyta</taxon>
        <taxon>Embryophyta</taxon>
        <taxon>Tracheophyta</taxon>
        <taxon>Spermatophyta</taxon>
        <taxon>Magnoliopsida</taxon>
        <taxon>eudicotyledons</taxon>
        <taxon>Gunneridae</taxon>
        <taxon>Pentapetalae</taxon>
        <taxon>asterids</taxon>
        <taxon>campanulids</taxon>
        <taxon>Asterales</taxon>
        <taxon>Asteraceae</taxon>
        <taxon>Asteroideae</taxon>
        <taxon>Heliantheae alliance</taxon>
        <taxon>Millerieae</taxon>
        <taxon>Smallanthus</taxon>
    </lineage>
</organism>
<reference evidence="1 2" key="2">
    <citation type="journal article" date="2022" name="Mol. Ecol. Resour.">
        <title>The genomes of chicory, endive, great burdock and yacon provide insights into Asteraceae paleo-polyploidization history and plant inulin production.</title>
        <authorList>
            <person name="Fan W."/>
            <person name="Wang S."/>
            <person name="Wang H."/>
            <person name="Wang A."/>
            <person name="Jiang F."/>
            <person name="Liu H."/>
            <person name="Zhao H."/>
            <person name="Xu D."/>
            <person name="Zhang Y."/>
        </authorList>
    </citation>
    <scope>NUCLEOTIDE SEQUENCE [LARGE SCALE GENOMIC DNA]</scope>
    <source>
        <strain evidence="2">cv. Yunnan</strain>
        <tissue evidence="1">Leaves</tissue>
    </source>
</reference>